<evidence type="ECO:0000313" key="1">
    <source>
        <dbReference type="EMBL" id="ERM81427.1"/>
    </source>
</evidence>
<evidence type="ECO:0000313" key="2">
    <source>
        <dbReference type="Proteomes" id="UP000016843"/>
    </source>
</evidence>
<dbReference type="EMBL" id="AWXR01000051">
    <property type="protein sequence ID" value="ERM81427.1"/>
    <property type="molecule type" value="Genomic_DNA"/>
</dbReference>
<name>U5BZV4_9BACT</name>
<organism evidence="1 2">
    <name type="scientific">Rhodonellum psychrophilum GCM71 = DSM 17998</name>
    <dbReference type="NCBI Taxonomy" id="1123057"/>
    <lineage>
        <taxon>Bacteria</taxon>
        <taxon>Pseudomonadati</taxon>
        <taxon>Bacteroidota</taxon>
        <taxon>Cytophagia</taxon>
        <taxon>Cytophagales</taxon>
        <taxon>Cytophagaceae</taxon>
        <taxon>Rhodonellum</taxon>
    </lineage>
</organism>
<dbReference type="Proteomes" id="UP000016843">
    <property type="component" value="Unassembled WGS sequence"/>
</dbReference>
<keyword evidence="2" id="KW-1185">Reference proteome</keyword>
<reference evidence="1 2" key="1">
    <citation type="journal article" date="2013" name="Genome Announc.">
        <title>Draft Genome Sequence of the Psychrophilic and Alkaliphilic Rhodonellum psychrophilum Strain GCM71T.</title>
        <authorList>
            <person name="Hauptmann A.L."/>
            <person name="Glaring M.A."/>
            <person name="Hallin P.F."/>
            <person name="Prieme A."/>
            <person name="Stougaard P."/>
        </authorList>
    </citation>
    <scope>NUCLEOTIDE SEQUENCE [LARGE SCALE GENOMIC DNA]</scope>
    <source>
        <strain evidence="1 2">GCM71</strain>
    </source>
</reference>
<proteinExistence type="predicted"/>
<accession>U5BZV4</accession>
<protein>
    <submittedName>
        <fullName evidence="1">Uncharacterized protein</fullName>
    </submittedName>
</protein>
<sequence length="57" mass="6664">MTKDKEVFILKSYLHNGLARRSNWMIGQTVCPWNVMAEIKKEFGPKAKKGETFHRLV</sequence>
<comment type="caution">
    <text evidence="1">The sequence shown here is derived from an EMBL/GenBank/DDBJ whole genome shotgun (WGS) entry which is preliminary data.</text>
</comment>
<dbReference type="AlphaFoldDB" id="U5BZV4"/>
<gene>
    <name evidence="1" type="ORF">P872_09410</name>
</gene>